<proteinExistence type="predicted"/>
<accession>A0AAD7J8H8</accession>
<organism evidence="5 6">
    <name type="scientific">Mycena metata</name>
    <dbReference type="NCBI Taxonomy" id="1033252"/>
    <lineage>
        <taxon>Eukaryota</taxon>
        <taxon>Fungi</taxon>
        <taxon>Dikarya</taxon>
        <taxon>Basidiomycota</taxon>
        <taxon>Agaricomycotina</taxon>
        <taxon>Agaricomycetes</taxon>
        <taxon>Agaricomycetidae</taxon>
        <taxon>Agaricales</taxon>
        <taxon>Marasmiineae</taxon>
        <taxon>Mycenaceae</taxon>
        <taxon>Mycena</taxon>
    </lineage>
</organism>
<name>A0AAD7J8H8_9AGAR</name>
<keyword evidence="4" id="KW-0472">Membrane</keyword>
<evidence type="ECO:0000313" key="5">
    <source>
        <dbReference type="EMBL" id="KAJ7759515.1"/>
    </source>
</evidence>
<dbReference type="Proteomes" id="UP001215598">
    <property type="component" value="Unassembled WGS sequence"/>
</dbReference>
<feature type="non-terminal residue" evidence="5">
    <location>
        <position position="51"/>
    </location>
</feature>
<evidence type="ECO:0000256" key="3">
    <source>
        <dbReference type="ARBA" id="ARBA00022989"/>
    </source>
</evidence>
<comment type="caution">
    <text evidence="5">The sequence shown here is derived from an EMBL/GenBank/DDBJ whole genome shotgun (WGS) entry which is preliminary data.</text>
</comment>
<comment type="subcellular location">
    <subcellularLocation>
        <location evidence="1">Membrane</location>
        <topology evidence="1">Multi-pass membrane protein</topology>
    </subcellularLocation>
</comment>
<keyword evidence="3" id="KW-1133">Transmembrane helix</keyword>
<evidence type="ECO:0000313" key="6">
    <source>
        <dbReference type="Proteomes" id="UP001215598"/>
    </source>
</evidence>
<gene>
    <name evidence="5" type="ORF">B0H16DRAFT_1254158</name>
</gene>
<dbReference type="InterPro" id="IPR008521">
    <property type="entry name" value="Mg_trans_NIPA"/>
</dbReference>
<dbReference type="AlphaFoldDB" id="A0AAD7J8H8"/>
<evidence type="ECO:0008006" key="7">
    <source>
        <dbReference type="Google" id="ProtNLM"/>
    </source>
</evidence>
<evidence type="ECO:0000256" key="4">
    <source>
        <dbReference type="ARBA" id="ARBA00023136"/>
    </source>
</evidence>
<dbReference type="EMBL" id="JARKIB010000039">
    <property type="protein sequence ID" value="KAJ7759515.1"/>
    <property type="molecule type" value="Genomic_DNA"/>
</dbReference>
<keyword evidence="6" id="KW-1185">Reference proteome</keyword>
<feature type="non-terminal residue" evidence="5">
    <location>
        <position position="1"/>
    </location>
</feature>
<dbReference type="GO" id="GO:0015095">
    <property type="term" value="F:magnesium ion transmembrane transporter activity"/>
    <property type="evidence" value="ECO:0007669"/>
    <property type="project" value="InterPro"/>
</dbReference>
<dbReference type="Pfam" id="PF05653">
    <property type="entry name" value="Mg_trans_NIPA"/>
    <property type="match status" value="1"/>
</dbReference>
<keyword evidence="2" id="KW-0812">Transmembrane</keyword>
<dbReference type="GO" id="GO:0016020">
    <property type="term" value="C:membrane"/>
    <property type="evidence" value="ECO:0007669"/>
    <property type="project" value="UniProtKB-SubCell"/>
</dbReference>
<evidence type="ECO:0000256" key="1">
    <source>
        <dbReference type="ARBA" id="ARBA00004141"/>
    </source>
</evidence>
<protein>
    <recommendedName>
        <fullName evidence="7">Magnesium transporter</fullName>
    </recommendedName>
</protein>
<reference evidence="5" key="1">
    <citation type="submission" date="2023-03" db="EMBL/GenBank/DDBJ databases">
        <title>Massive genome expansion in bonnet fungi (Mycena s.s.) driven by repeated elements and novel gene families across ecological guilds.</title>
        <authorList>
            <consortium name="Lawrence Berkeley National Laboratory"/>
            <person name="Harder C.B."/>
            <person name="Miyauchi S."/>
            <person name="Viragh M."/>
            <person name="Kuo A."/>
            <person name="Thoen E."/>
            <person name="Andreopoulos B."/>
            <person name="Lu D."/>
            <person name="Skrede I."/>
            <person name="Drula E."/>
            <person name="Henrissat B."/>
            <person name="Morin E."/>
            <person name="Kohler A."/>
            <person name="Barry K."/>
            <person name="LaButti K."/>
            <person name="Morin E."/>
            <person name="Salamov A."/>
            <person name="Lipzen A."/>
            <person name="Mereny Z."/>
            <person name="Hegedus B."/>
            <person name="Baldrian P."/>
            <person name="Stursova M."/>
            <person name="Weitz H."/>
            <person name="Taylor A."/>
            <person name="Grigoriev I.V."/>
            <person name="Nagy L.G."/>
            <person name="Martin F."/>
            <person name="Kauserud H."/>
        </authorList>
    </citation>
    <scope>NUCLEOTIDE SEQUENCE</scope>
    <source>
        <strain evidence="5">CBHHK182m</strain>
    </source>
</reference>
<evidence type="ECO:0000256" key="2">
    <source>
        <dbReference type="ARBA" id="ARBA00022692"/>
    </source>
</evidence>
<sequence>QIVGILLAITSGLLIGSSFVFKRKGLLRAQVGHAAGEGVAYLKSPLWWLGM</sequence>